<dbReference type="EMBL" id="KB206681">
    <property type="protein sequence ID" value="ELP89088.1"/>
    <property type="molecule type" value="Genomic_DNA"/>
</dbReference>
<evidence type="ECO:0000313" key="1">
    <source>
        <dbReference type="EMBL" id="ELP89088.1"/>
    </source>
</evidence>
<dbReference type="RefSeq" id="XP_004255859.1">
    <property type="nucleotide sequence ID" value="XM_004255811.1"/>
</dbReference>
<dbReference type="GeneID" id="14888058"/>
<gene>
    <name evidence="1" type="ORF">EIN_448390</name>
</gene>
<dbReference type="VEuPathDB" id="AmoebaDB:EIN_448390"/>
<dbReference type="AlphaFoldDB" id="L7FNW2"/>
<dbReference type="Proteomes" id="UP000014680">
    <property type="component" value="Unassembled WGS sequence"/>
</dbReference>
<sequence length="829" mass="95847">MSRLEKVFLMNVSLYINTVESIRNFMMVNKQCLEAIKMLHINSYIDVSSYVFSCEISSSQTFYSHIADFIFRVFENIETLQCCAYMLENCSFEKYNDRIQSIVIVKTAQNKFSFKQHRHMPSCVLPKIKSVFIDPFNFFRLRVDQLTNLKIVSLCAWKLPKYVLRDVYESNSVTTASFWRCAIPEFLLKICRQIELRKSKFMKEIETTTVIESTVLTKVYTTDLSQAVVELRKNNVKVLNFSSPQMLSKEEQIVLGDDRYSGEVFVTTSKALLEDRVYVKKYYNNEKYNIDKFDDKITQQIVGEKCELNTNKKQGKKPYLGFTLTLHSPLVLVENGVREIVILSRRSVCVNLSKLQHVTIRLIYCSSFTISNSNDILCDFKCVTIAHLNKLVNGIVEIGDYCESLVIHSECKNCSVTSANHTNSNLMPKITKIEMNFCENVNIEKLDIGEVFCSHVKTSKIENCVIGHVTFRNCTECEFLRTNCPKRECNKITFTSQKNEKKCRRLYSLKSSTTHDEFTNNVNCRFVCFLNGKTSISENELSQFQNAEIQQQKNLFVMAKRVVFVGKKVKKLHFDRLPPNDQFKKFNITFDRFFVGEKIEINSAKSVKYKNGDVKDYYYGPSILSNVKVKHCKNANLYFKNNELVVDKVSGIVTRKFLVSNKCFYAKDNEKKTLFDCDCAIFDVRTNSDVFDLSMYEGKKVVITNIKKHVISCKKLVLSDKVEELELQEIQFEEVEGTGLKKARNLNGKIVKTILCEKCEKVFRKKCEEIVCSDNVEKVVIGNCKKLVKIILSENTKILHIQNCPKLTHIEGIKQVATLTIKNCEKYIH</sequence>
<name>L7FNW2_ENTIV</name>
<evidence type="ECO:0000313" key="2">
    <source>
        <dbReference type="Proteomes" id="UP000014680"/>
    </source>
</evidence>
<organism evidence="1 2">
    <name type="scientific">Entamoeba invadens IP1</name>
    <dbReference type="NCBI Taxonomy" id="370355"/>
    <lineage>
        <taxon>Eukaryota</taxon>
        <taxon>Amoebozoa</taxon>
        <taxon>Evosea</taxon>
        <taxon>Archamoebae</taxon>
        <taxon>Mastigamoebida</taxon>
        <taxon>Entamoebidae</taxon>
        <taxon>Entamoeba</taxon>
    </lineage>
</organism>
<dbReference type="KEGG" id="eiv:EIN_448390"/>
<keyword evidence="2" id="KW-1185">Reference proteome</keyword>
<proteinExistence type="predicted"/>
<reference evidence="1 2" key="1">
    <citation type="submission" date="2012-10" db="EMBL/GenBank/DDBJ databases">
        <authorList>
            <person name="Zafar N."/>
            <person name="Inman J."/>
            <person name="Hall N."/>
            <person name="Lorenzi H."/>
            <person name="Caler E."/>
        </authorList>
    </citation>
    <scope>NUCLEOTIDE SEQUENCE [LARGE SCALE GENOMIC DNA]</scope>
    <source>
        <strain evidence="1 2">IP1</strain>
    </source>
</reference>
<accession>L7FNW2</accession>
<protein>
    <submittedName>
        <fullName evidence="1">Uncharacterized protein</fullName>
    </submittedName>
</protein>